<organism evidence="3 4">
    <name type="scientific">Streptococcus himalayensis</name>
    <dbReference type="NCBI Taxonomy" id="1888195"/>
    <lineage>
        <taxon>Bacteria</taxon>
        <taxon>Bacillati</taxon>
        <taxon>Bacillota</taxon>
        <taxon>Bacilli</taxon>
        <taxon>Lactobacillales</taxon>
        <taxon>Streptococcaceae</taxon>
        <taxon>Streptococcus</taxon>
    </lineage>
</organism>
<dbReference type="RefSeq" id="WP_068991199.1">
    <property type="nucleotide sequence ID" value="NZ_BMJN01000009.1"/>
</dbReference>
<feature type="transmembrane region" description="Helical" evidence="1">
    <location>
        <begin position="6"/>
        <end position="27"/>
    </location>
</feature>
<protein>
    <submittedName>
        <fullName evidence="3">Histidine kinase</fullName>
    </submittedName>
</protein>
<dbReference type="PANTHER" id="PTHR40448">
    <property type="entry name" value="TWO-COMPONENT SENSOR HISTIDINE KINASE"/>
    <property type="match status" value="1"/>
</dbReference>
<evidence type="ECO:0000259" key="2">
    <source>
        <dbReference type="Pfam" id="PF14501"/>
    </source>
</evidence>
<dbReference type="GO" id="GO:0042802">
    <property type="term" value="F:identical protein binding"/>
    <property type="evidence" value="ECO:0007669"/>
    <property type="project" value="TreeGrafter"/>
</dbReference>
<keyword evidence="3" id="KW-0418">Kinase</keyword>
<keyword evidence="1" id="KW-1133">Transmembrane helix</keyword>
<feature type="transmembrane region" description="Helical" evidence="1">
    <location>
        <begin position="193"/>
        <end position="212"/>
    </location>
</feature>
<evidence type="ECO:0000313" key="4">
    <source>
        <dbReference type="Proteomes" id="UP000660801"/>
    </source>
</evidence>
<feature type="transmembrane region" description="Helical" evidence="1">
    <location>
        <begin position="59"/>
        <end position="77"/>
    </location>
</feature>
<evidence type="ECO:0000313" key="3">
    <source>
        <dbReference type="EMBL" id="GGE28961.1"/>
    </source>
</evidence>
<feature type="transmembrane region" description="Helical" evidence="1">
    <location>
        <begin position="84"/>
        <end position="102"/>
    </location>
</feature>
<gene>
    <name evidence="3" type="primary">hk13</name>
    <name evidence="3" type="ORF">GCM10011510_07790</name>
</gene>
<feature type="transmembrane region" description="Helical" evidence="1">
    <location>
        <begin position="34"/>
        <end position="53"/>
    </location>
</feature>
<dbReference type="OrthoDB" id="1656061at2"/>
<evidence type="ECO:0000256" key="1">
    <source>
        <dbReference type="SAM" id="Phobius"/>
    </source>
</evidence>
<dbReference type="InterPro" id="IPR032834">
    <property type="entry name" value="NatK-like_C"/>
</dbReference>
<accession>A0A917A6L1</accession>
<dbReference type="PANTHER" id="PTHR40448:SF1">
    <property type="entry name" value="TWO-COMPONENT SENSOR HISTIDINE KINASE"/>
    <property type="match status" value="1"/>
</dbReference>
<dbReference type="GO" id="GO:0016301">
    <property type="term" value="F:kinase activity"/>
    <property type="evidence" value="ECO:0007669"/>
    <property type="project" value="UniProtKB-KW"/>
</dbReference>
<feature type="transmembrane region" description="Helical" evidence="1">
    <location>
        <begin position="122"/>
        <end position="141"/>
    </location>
</feature>
<dbReference type="AlphaFoldDB" id="A0A917A6L1"/>
<dbReference type="Gene3D" id="3.30.565.10">
    <property type="entry name" value="Histidine kinase-like ATPase, C-terminal domain"/>
    <property type="match status" value="1"/>
</dbReference>
<dbReference type="Pfam" id="PF14501">
    <property type="entry name" value="HATPase_c_5"/>
    <property type="match status" value="1"/>
</dbReference>
<keyword evidence="1" id="KW-0472">Membrane</keyword>
<feature type="domain" description="Sensor histidine kinase NatK-like C-terminal" evidence="2">
    <location>
        <begin position="339"/>
        <end position="442"/>
    </location>
</feature>
<comment type="caution">
    <text evidence="3">The sequence shown here is derived from an EMBL/GenBank/DDBJ whole genome shotgun (WGS) entry which is preliminary data.</text>
</comment>
<dbReference type="SUPFAM" id="SSF55874">
    <property type="entry name" value="ATPase domain of HSP90 chaperone/DNA topoisomerase II/histidine kinase"/>
    <property type="match status" value="1"/>
</dbReference>
<dbReference type="Proteomes" id="UP000660801">
    <property type="component" value="Unassembled WGS sequence"/>
</dbReference>
<dbReference type="InterPro" id="IPR036890">
    <property type="entry name" value="HATPase_C_sf"/>
</dbReference>
<sequence length="445" mass="51793">MKIIPYLIEAILSNGLVIVLFFAINRIRFSSRSIFIALALRVLIAVILATVKQVMPNNLLDYLDLPLYYLLLSFVFLKPLPKTLLIFYGLFPLTLWNLFHRVNSYFILSLLEQGKISPLNDSLYYFSAFLSLVFVFLFLKWSQYDFRKLQTSLIDLKDQRVLYRTNWAMVIYYVLMQFLTYLEYDEGIMTIDYRRLILVAYLVLFMGLIKQLDRHVREKLQKKLQLQQALQLSNMENYSHHVEELYREVRGFRHDYANLLTTLRLSIEDDNISQIKEIYETVLKDSHKRLRNQKYDIGRLMNIPNSALKSLLAAKFMQASENNISVILEVPEVFEPRGMELVDFITITSILLDNAIDAAIGTTVPKINIALLQVDDKQMLIIENSIKEEVIDTSEIYSFGTSSKGSNRGVGLYNVMKILEHYPLTSLNTTSQDYTFCQILEIGLE</sequence>
<reference evidence="3" key="1">
    <citation type="journal article" date="2014" name="Int. J. Syst. Evol. Microbiol.">
        <title>Complete genome sequence of Corynebacterium casei LMG S-19264T (=DSM 44701T), isolated from a smear-ripened cheese.</title>
        <authorList>
            <consortium name="US DOE Joint Genome Institute (JGI-PGF)"/>
            <person name="Walter F."/>
            <person name="Albersmeier A."/>
            <person name="Kalinowski J."/>
            <person name="Ruckert C."/>
        </authorList>
    </citation>
    <scope>NUCLEOTIDE SEQUENCE</scope>
    <source>
        <strain evidence="3">CGMCC 1.15533</strain>
    </source>
</reference>
<keyword evidence="3" id="KW-0808">Transferase</keyword>
<reference evidence="3" key="2">
    <citation type="submission" date="2020-09" db="EMBL/GenBank/DDBJ databases">
        <authorList>
            <person name="Sun Q."/>
            <person name="Zhou Y."/>
        </authorList>
    </citation>
    <scope>NUCLEOTIDE SEQUENCE</scope>
    <source>
        <strain evidence="3">CGMCC 1.15533</strain>
    </source>
</reference>
<keyword evidence="1" id="KW-0812">Transmembrane</keyword>
<feature type="transmembrane region" description="Helical" evidence="1">
    <location>
        <begin position="161"/>
        <end position="181"/>
    </location>
</feature>
<keyword evidence="4" id="KW-1185">Reference proteome</keyword>
<dbReference type="EMBL" id="BMJN01000009">
    <property type="protein sequence ID" value="GGE28961.1"/>
    <property type="molecule type" value="Genomic_DNA"/>
</dbReference>
<name>A0A917A6L1_9STRE</name>
<proteinExistence type="predicted"/>